<evidence type="ECO:0000256" key="1">
    <source>
        <dbReference type="ARBA" id="ARBA00023242"/>
    </source>
</evidence>
<feature type="region of interest" description="Disordered" evidence="3">
    <location>
        <begin position="1"/>
        <end position="157"/>
    </location>
</feature>
<dbReference type="EMBL" id="JAOPGA020000470">
    <property type="protein sequence ID" value="KAL0478815.1"/>
    <property type="molecule type" value="Genomic_DNA"/>
</dbReference>
<dbReference type="Proteomes" id="UP001431209">
    <property type="component" value="Unassembled WGS sequence"/>
</dbReference>
<feature type="domain" description="YDG" evidence="4">
    <location>
        <begin position="196"/>
        <end position="336"/>
    </location>
</feature>
<dbReference type="InterPro" id="IPR036987">
    <property type="entry name" value="SRA-YDG_sf"/>
</dbReference>
<gene>
    <name evidence="5" type="ORF">AKO1_002213</name>
</gene>
<dbReference type="GO" id="GO:0005634">
    <property type="term" value="C:nucleus"/>
    <property type="evidence" value="ECO:0007669"/>
    <property type="project" value="UniProtKB-SubCell"/>
</dbReference>
<feature type="compositionally biased region" description="Basic residues" evidence="3">
    <location>
        <begin position="123"/>
        <end position="134"/>
    </location>
</feature>
<dbReference type="GO" id="GO:0016567">
    <property type="term" value="P:protein ubiquitination"/>
    <property type="evidence" value="ECO:0007669"/>
    <property type="project" value="TreeGrafter"/>
</dbReference>
<comment type="subcellular location">
    <subcellularLocation>
        <location evidence="2">Nucleus</location>
    </subcellularLocation>
</comment>
<dbReference type="GO" id="GO:0061630">
    <property type="term" value="F:ubiquitin protein ligase activity"/>
    <property type="evidence" value="ECO:0007669"/>
    <property type="project" value="TreeGrafter"/>
</dbReference>
<keyword evidence="6" id="KW-1185">Reference proteome</keyword>
<feature type="region of interest" description="Disordered" evidence="3">
    <location>
        <begin position="368"/>
        <end position="418"/>
    </location>
</feature>
<evidence type="ECO:0000259" key="4">
    <source>
        <dbReference type="PROSITE" id="PS51015"/>
    </source>
</evidence>
<keyword evidence="1 2" id="KW-0539">Nucleus</keyword>
<feature type="compositionally biased region" description="Polar residues" evidence="3">
    <location>
        <begin position="18"/>
        <end position="32"/>
    </location>
</feature>
<protein>
    <submittedName>
        <fullName evidence="5">Histone-lysine N-methyltransferase</fullName>
    </submittedName>
</protein>
<dbReference type="PANTHER" id="PTHR14140:SF27">
    <property type="entry name" value="OS04G0289800 PROTEIN"/>
    <property type="match status" value="1"/>
</dbReference>
<proteinExistence type="predicted"/>
<dbReference type="PANTHER" id="PTHR14140">
    <property type="entry name" value="E3 UBIQUITIN-PROTEIN LIGASE UHRF-RELATED"/>
    <property type="match status" value="1"/>
</dbReference>
<dbReference type="GO" id="GO:0044027">
    <property type="term" value="P:negative regulation of gene expression via chromosomal CpG island methylation"/>
    <property type="evidence" value="ECO:0007669"/>
    <property type="project" value="TreeGrafter"/>
</dbReference>
<evidence type="ECO:0000256" key="3">
    <source>
        <dbReference type="SAM" id="MobiDB-lite"/>
    </source>
</evidence>
<comment type="caution">
    <text evidence="5">The sequence shown here is derived from an EMBL/GenBank/DDBJ whole genome shotgun (WGS) entry which is preliminary data.</text>
</comment>
<name>A0AAW2YPR3_9EUKA</name>
<reference evidence="5 6" key="1">
    <citation type="submission" date="2024-03" db="EMBL/GenBank/DDBJ databases">
        <title>The Acrasis kona genome and developmental transcriptomes reveal deep origins of eukaryotic multicellular pathways.</title>
        <authorList>
            <person name="Sheikh S."/>
            <person name="Fu C.-J."/>
            <person name="Brown M.W."/>
            <person name="Baldauf S.L."/>
        </authorList>
    </citation>
    <scope>NUCLEOTIDE SEQUENCE [LARGE SCALE GENOMIC DNA]</scope>
    <source>
        <strain evidence="5 6">ATCC MYA-3509</strain>
    </source>
</reference>
<dbReference type="PROSITE" id="PS51015">
    <property type="entry name" value="YDG"/>
    <property type="match status" value="1"/>
</dbReference>
<dbReference type="InterPro" id="IPR003105">
    <property type="entry name" value="SRA_YDG"/>
</dbReference>
<feature type="compositionally biased region" description="Polar residues" evidence="3">
    <location>
        <begin position="47"/>
        <end position="57"/>
    </location>
</feature>
<feature type="compositionally biased region" description="Basic and acidic residues" evidence="3">
    <location>
        <begin position="135"/>
        <end position="156"/>
    </location>
</feature>
<dbReference type="Pfam" id="PF02182">
    <property type="entry name" value="SAD_SRA"/>
    <property type="match status" value="1"/>
</dbReference>
<dbReference type="InterPro" id="IPR045134">
    <property type="entry name" value="UHRF1/2-like"/>
</dbReference>
<feature type="compositionally biased region" description="Acidic residues" evidence="3">
    <location>
        <begin position="409"/>
        <end position="418"/>
    </location>
</feature>
<dbReference type="InterPro" id="IPR015947">
    <property type="entry name" value="PUA-like_sf"/>
</dbReference>
<organism evidence="5 6">
    <name type="scientific">Acrasis kona</name>
    <dbReference type="NCBI Taxonomy" id="1008807"/>
    <lineage>
        <taxon>Eukaryota</taxon>
        <taxon>Discoba</taxon>
        <taxon>Heterolobosea</taxon>
        <taxon>Tetramitia</taxon>
        <taxon>Eutetramitia</taxon>
        <taxon>Acrasidae</taxon>
        <taxon>Acrasis</taxon>
    </lineage>
</organism>
<dbReference type="AlphaFoldDB" id="A0AAW2YPR3"/>
<evidence type="ECO:0000313" key="6">
    <source>
        <dbReference type="Proteomes" id="UP001431209"/>
    </source>
</evidence>
<feature type="compositionally biased region" description="Basic and acidic residues" evidence="3">
    <location>
        <begin position="103"/>
        <end position="116"/>
    </location>
</feature>
<evidence type="ECO:0000313" key="5">
    <source>
        <dbReference type="EMBL" id="KAL0478815.1"/>
    </source>
</evidence>
<dbReference type="SMART" id="SM00466">
    <property type="entry name" value="SRA"/>
    <property type="match status" value="1"/>
</dbReference>
<dbReference type="SUPFAM" id="SSF88697">
    <property type="entry name" value="PUA domain-like"/>
    <property type="match status" value="1"/>
</dbReference>
<accession>A0AAW2YPR3</accession>
<evidence type="ECO:0000256" key="2">
    <source>
        <dbReference type="PROSITE-ProRule" id="PRU00358"/>
    </source>
</evidence>
<dbReference type="Gene3D" id="2.30.280.10">
    <property type="entry name" value="SRA-YDG"/>
    <property type="match status" value="1"/>
</dbReference>
<sequence length="418" mass="47560">MTSSTGLINPLHKLNSVREPQNNKPSDTNVLESNKPPELDSSDTETKQTTTIISSNPETTTEKEPSTEVTQNNTLVRKRKNKKQSANEDENASKKAKVTIDNVNKENTKQQKHQDTNVDTQPKKRTKKSKKKKKEVASDAIVEKEPAPTDEPKELSADYSKTINQDDMKCMTQSQKWMEKCDVPVDKKSPKTKTKIYGHFNELFKSFTTRKLITMTGLHNQNQSAIDGLNETPACAIVMSGVNGYHEEDYGDVVIYSGQGGSAEEDQTLTRYNLSLAENNKQNIPVRLIRKDSVKSKYAPVSGVGYRYDGIYFITKYWFEKVGKNQRIVYKFRLARAPGQESIPIQESFKSNAEAQVDYDTLLMRRSLKRESQTPKKKKTPEKKQIQTSNIKFEDENEKDGESKKNEMEDVDEGIPIW</sequence>